<evidence type="ECO:0000313" key="2">
    <source>
        <dbReference type="Proteomes" id="UP000789920"/>
    </source>
</evidence>
<accession>A0ACA9NRC1</accession>
<organism evidence="1 2">
    <name type="scientific">Racocetra persica</name>
    <dbReference type="NCBI Taxonomy" id="160502"/>
    <lineage>
        <taxon>Eukaryota</taxon>
        <taxon>Fungi</taxon>
        <taxon>Fungi incertae sedis</taxon>
        <taxon>Mucoromycota</taxon>
        <taxon>Glomeromycotina</taxon>
        <taxon>Glomeromycetes</taxon>
        <taxon>Diversisporales</taxon>
        <taxon>Gigasporaceae</taxon>
        <taxon>Racocetra</taxon>
    </lineage>
</organism>
<protein>
    <submittedName>
        <fullName evidence="1">24967_t:CDS:1</fullName>
    </submittedName>
</protein>
<feature type="non-terminal residue" evidence="1">
    <location>
        <position position="1"/>
    </location>
</feature>
<evidence type="ECO:0000313" key="1">
    <source>
        <dbReference type="EMBL" id="CAG8667110.1"/>
    </source>
</evidence>
<dbReference type="EMBL" id="CAJVQC010015444">
    <property type="protein sequence ID" value="CAG8667110.1"/>
    <property type="molecule type" value="Genomic_DNA"/>
</dbReference>
<comment type="caution">
    <text evidence="1">The sequence shown here is derived from an EMBL/GenBank/DDBJ whole genome shotgun (WGS) entry which is preliminary data.</text>
</comment>
<name>A0ACA9NRC1_9GLOM</name>
<keyword evidence="2" id="KW-1185">Reference proteome</keyword>
<dbReference type="Proteomes" id="UP000789920">
    <property type="component" value="Unassembled WGS sequence"/>
</dbReference>
<sequence length="161" mass="19212">VHFKERTITLRGYKFRFSIWDFGYPEFISFVCNDSVAILFIFDLSQISTLCSIKKWYKQTKNLNKNAIYFLIGTKYDIFKNFEKKIQYDITNKAYDYVFKMKASLIFCSSKHSINVVNIFKVILSKYYNLSCKLPEIKEVEDPILEYKNNLETDIICQKSY</sequence>
<gene>
    <name evidence="1" type="ORF">RPERSI_LOCUS8518</name>
</gene>
<proteinExistence type="predicted"/>
<reference evidence="1" key="1">
    <citation type="submission" date="2021-06" db="EMBL/GenBank/DDBJ databases">
        <authorList>
            <person name="Kallberg Y."/>
            <person name="Tangrot J."/>
            <person name="Rosling A."/>
        </authorList>
    </citation>
    <scope>NUCLEOTIDE SEQUENCE</scope>
    <source>
        <strain evidence="1">MA461A</strain>
    </source>
</reference>